<dbReference type="Proteomes" id="UP001169713">
    <property type="component" value="Unassembled WGS sequence"/>
</dbReference>
<gene>
    <name evidence="1" type="ORF">Q4436_01255</name>
</gene>
<dbReference type="AlphaFoldDB" id="A0ABD4ZZ28"/>
<dbReference type="RefSeq" id="WP_262333898.1">
    <property type="nucleotide sequence ID" value="NZ_JANZQG010000004.1"/>
</dbReference>
<comment type="caution">
    <text evidence="1">The sequence shown here is derived from an EMBL/GenBank/DDBJ whole genome shotgun (WGS) entry which is preliminary data.</text>
</comment>
<dbReference type="EMBL" id="JAUONS010000001">
    <property type="protein sequence ID" value="MDO6360747.1"/>
    <property type="molecule type" value="Genomic_DNA"/>
</dbReference>
<protein>
    <submittedName>
        <fullName evidence="1">Uncharacterized protein</fullName>
    </submittedName>
</protein>
<evidence type="ECO:0000313" key="2">
    <source>
        <dbReference type="Proteomes" id="UP001169713"/>
    </source>
</evidence>
<reference evidence="1" key="1">
    <citation type="submission" date="2023-07" db="EMBL/GenBank/DDBJ databases">
        <title>Whole Genome Sequencing of Colonoscopy isolates.</title>
        <authorList>
            <person name="Surve S.V."/>
            <person name="Valls R.A."/>
            <person name="Barrak K.E."/>
            <person name="Gardner T.B."/>
            <person name="O'Toole G.A."/>
        </authorList>
    </citation>
    <scope>NUCLEOTIDE SEQUENCE</scope>
    <source>
        <strain evidence="1">GP0003</strain>
    </source>
</reference>
<name>A0ABD4ZZ28_9LACO</name>
<proteinExistence type="predicted"/>
<sequence length="94" mass="10997">MVNDDVYVVEIIEQHNIDDPGNWTDFDVQTVVFKKLYDARIYLKLVKRTWLEDESIDPKDIYENIDDGIGIKPGKVFKYGFNLQASIQEKELNS</sequence>
<evidence type="ECO:0000313" key="1">
    <source>
        <dbReference type="EMBL" id="MDO6360747.1"/>
    </source>
</evidence>
<accession>A0ABD4ZZ28</accession>
<organism evidence="1 2">
    <name type="scientific">Lactobacillus paragasseri</name>
    <dbReference type="NCBI Taxonomy" id="2107999"/>
    <lineage>
        <taxon>Bacteria</taxon>
        <taxon>Bacillati</taxon>
        <taxon>Bacillota</taxon>
        <taxon>Bacilli</taxon>
        <taxon>Lactobacillales</taxon>
        <taxon>Lactobacillaceae</taxon>
        <taxon>Lactobacillus</taxon>
    </lineage>
</organism>